<dbReference type="GO" id="GO:0003677">
    <property type="term" value="F:DNA binding"/>
    <property type="evidence" value="ECO:0007669"/>
    <property type="project" value="UniProtKB-KW"/>
</dbReference>
<protein>
    <submittedName>
        <fullName evidence="5">Autoinducer binding domain-containing protein</fullName>
    </submittedName>
</protein>
<dbReference type="EMBL" id="CP069370">
    <property type="protein sequence ID" value="QYZ68838.1"/>
    <property type="molecule type" value="Genomic_DNA"/>
</dbReference>
<accession>A0A8G0ZRP0</accession>
<keyword evidence="3" id="KW-0804">Transcription</keyword>
<dbReference type="AlphaFoldDB" id="A0A8G0ZRP0"/>
<dbReference type="RefSeq" id="WP_220661058.1">
    <property type="nucleotide sequence ID" value="NZ_CP069370.1"/>
</dbReference>
<dbReference type="InterPro" id="IPR005143">
    <property type="entry name" value="TF_LuxR_autoind-bd_dom"/>
</dbReference>
<organism evidence="5 6">
    <name type="scientific">Neotabrizicola shimadae</name>
    <dbReference type="NCBI Taxonomy" id="2807096"/>
    <lineage>
        <taxon>Bacteria</taxon>
        <taxon>Pseudomonadati</taxon>
        <taxon>Pseudomonadota</taxon>
        <taxon>Alphaproteobacteria</taxon>
        <taxon>Rhodobacterales</taxon>
        <taxon>Paracoccaceae</taxon>
        <taxon>Neotabrizicola</taxon>
    </lineage>
</organism>
<evidence type="ECO:0000313" key="5">
    <source>
        <dbReference type="EMBL" id="QYZ68838.1"/>
    </source>
</evidence>
<keyword evidence="2" id="KW-0238">DNA-binding</keyword>
<evidence type="ECO:0000256" key="2">
    <source>
        <dbReference type="ARBA" id="ARBA00023125"/>
    </source>
</evidence>
<feature type="domain" description="Transcription factor LuxR-like autoinducer-binding" evidence="4">
    <location>
        <begin position="32"/>
        <end position="122"/>
    </location>
</feature>
<dbReference type="Gene3D" id="3.30.450.80">
    <property type="entry name" value="Transcription factor LuxR-like, autoinducer-binding domain"/>
    <property type="match status" value="1"/>
</dbReference>
<gene>
    <name evidence="5" type="ORF">JO391_13845</name>
</gene>
<dbReference type="KEGG" id="nsm:JO391_13845"/>
<dbReference type="Pfam" id="PF03472">
    <property type="entry name" value="Autoind_bind"/>
    <property type="match status" value="1"/>
</dbReference>
<evidence type="ECO:0000256" key="1">
    <source>
        <dbReference type="ARBA" id="ARBA00023015"/>
    </source>
</evidence>
<dbReference type="Proteomes" id="UP000826300">
    <property type="component" value="Chromosome"/>
</dbReference>
<dbReference type="InterPro" id="IPR036693">
    <property type="entry name" value="TF_LuxR_autoind-bd_dom_sf"/>
</dbReference>
<proteinExistence type="predicted"/>
<evidence type="ECO:0000256" key="3">
    <source>
        <dbReference type="ARBA" id="ARBA00023163"/>
    </source>
</evidence>
<evidence type="ECO:0000313" key="6">
    <source>
        <dbReference type="Proteomes" id="UP000826300"/>
    </source>
</evidence>
<reference evidence="5" key="1">
    <citation type="submission" date="2021-02" db="EMBL/GenBank/DDBJ databases">
        <title>Rhodobacter shimadae sp. nov., an aerobic anoxygenic phototrophic bacterium isolated from a hot spring.</title>
        <authorList>
            <person name="Muramatsu S."/>
            <person name="Haruta S."/>
            <person name="Hirose S."/>
            <person name="Hanada S."/>
        </authorList>
    </citation>
    <scope>NUCLEOTIDE SEQUENCE</scope>
    <source>
        <strain evidence="5">N10</strain>
    </source>
</reference>
<keyword evidence="6" id="KW-1185">Reference proteome</keyword>
<sequence length="161" mass="17558">MSSASEIVGILSTLKDVAPAGYAIALHIHFTTPMYLFQSYPREWVDKYSQEGLVLLDPTVRWGFGNTGPIRWSELASDDSAGVLAAAGQHGLTFGLTVAQSFATRKSIASFARTDREFSDPEVAQVCALFDDLIQRTIAPGALTDQDQEFLRRMSVAVTRG</sequence>
<name>A0A8G0ZRP0_9RHOB</name>
<dbReference type="SUPFAM" id="SSF75516">
    <property type="entry name" value="Pheromone-binding domain of LuxR-like quorum-sensing transcription factors"/>
    <property type="match status" value="1"/>
</dbReference>
<evidence type="ECO:0000259" key="4">
    <source>
        <dbReference type="Pfam" id="PF03472"/>
    </source>
</evidence>
<keyword evidence="1" id="KW-0805">Transcription regulation</keyword>